<dbReference type="HOGENOM" id="CLU_118993_1_3_9"/>
<accession>A8MG19</accession>
<dbReference type="OrthoDB" id="122515at2"/>
<dbReference type="InterPro" id="IPR008995">
    <property type="entry name" value="Mo/tungstate-bd_C_term_dom"/>
</dbReference>
<dbReference type="AlphaFoldDB" id="A8MG19"/>
<gene>
    <name evidence="4" type="ordered locus">Clos_1010</name>
</gene>
<dbReference type="Pfam" id="PF03459">
    <property type="entry name" value="TOBE"/>
    <property type="match status" value="1"/>
</dbReference>
<dbReference type="EMBL" id="CP000853">
    <property type="protein sequence ID" value="ABW18557.1"/>
    <property type="molecule type" value="Genomic_DNA"/>
</dbReference>
<keyword evidence="1 2" id="KW-0500">Molybdenum</keyword>
<organism evidence="4 5">
    <name type="scientific">Alkaliphilus oremlandii (strain OhILAs)</name>
    <name type="common">Clostridium oremlandii (strain OhILAs)</name>
    <dbReference type="NCBI Taxonomy" id="350688"/>
    <lineage>
        <taxon>Bacteria</taxon>
        <taxon>Bacillati</taxon>
        <taxon>Bacillota</taxon>
        <taxon>Clostridia</taxon>
        <taxon>Peptostreptococcales</taxon>
        <taxon>Natronincolaceae</taxon>
        <taxon>Alkaliphilus</taxon>
    </lineage>
</organism>
<dbReference type="STRING" id="350688.Clos_1010"/>
<dbReference type="RefSeq" id="WP_012158869.1">
    <property type="nucleotide sequence ID" value="NC_009922.1"/>
</dbReference>
<evidence type="ECO:0000313" key="4">
    <source>
        <dbReference type="EMBL" id="ABW18557.1"/>
    </source>
</evidence>
<dbReference type="SUPFAM" id="SSF50331">
    <property type="entry name" value="MOP-like"/>
    <property type="match status" value="1"/>
</dbReference>
<evidence type="ECO:0000256" key="1">
    <source>
        <dbReference type="ARBA" id="ARBA00022505"/>
    </source>
</evidence>
<evidence type="ECO:0000256" key="2">
    <source>
        <dbReference type="PROSITE-ProRule" id="PRU01213"/>
    </source>
</evidence>
<dbReference type="NCBIfam" id="TIGR00638">
    <property type="entry name" value="Mop"/>
    <property type="match status" value="1"/>
</dbReference>
<feature type="domain" description="Mop" evidence="3">
    <location>
        <begin position="2"/>
        <end position="67"/>
    </location>
</feature>
<name>A8MG19_ALKOO</name>
<dbReference type="Gene3D" id="2.40.50.100">
    <property type="match status" value="1"/>
</dbReference>
<dbReference type="Proteomes" id="UP000000269">
    <property type="component" value="Chromosome"/>
</dbReference>
<dbReference type="PROSITE" id="PS51866">
    <property type="entry name" value="MOP"/>
    <property type="match status" value="1"/>
</dbReference>
<reference evidence="5" key="1">
    <citation type="submission" date="2007-10" db="EMBL/GenBank/DDBJ databases">
        <title>Complete genome of Alkaliphilus oremlandii OhILAs.</title>
        <authorList>
            <person name="Copeland A."/>
            <person name="Lucas S."/>
            <person name="Lapidus A."/>
            <person name="Barry K."/>
            <person name="Detter J.C."/>
            <person name="Glavina del Rio T."/>
            <person name="Hammon N."/>
            <person name="Israni S."/>
            <person name="Dalin E."/>
            <person name="Tice H."/>
            <person name="Pitluck S."/>
            <person name="Chain P."/>
            <person name="Malfatti S."/>
            <person name="Shin M."/>
            <person name="Vergez L."/>
            <person name="Schmutz J."/>
            <person name="Larimer F."/>
            <person name="Land M."/>
            <person name="Hauser L."/>
            <person name="Kyrpides N."/>
            <person name="Mikhailova N."/>
            <person name="Stolz J.F."/>
            <person name="Dawson A."/>
            <person name="Fisher E."/>
            <person name="Crable B."/>
            <person name="Perera E."/>
            <person name="Lisak J."/>
            <person name="Ranganathan M."/>
            <person name="Basu P."/>
            <person name="Richardson P."/>
        </authorList>
    </citation>
    <scope>NUCLEOTIDE SEQUENCE [LARGE SCALE GENOMIC DNA]</scope>
    <source>
        <strain evidence="5">OhILAs</strain>
    </source>
</reference>
<evidence type="ECO:0000259" key="3">
    <source>
        <dbReference type="PROSITE" id="PS51866"/>
    </source>
</evidence>
<dbReference type="eggNOG" id="COG3585">
    <property type="taxonomic scope" value="Bacteria"/>
</dbReference>
<dbReference type="KEGG" id="aoe:Clos_1010"/>
<dbReference type="GO" id="GO:0015689">
    <property type="term" value="P:molybdate ion transport"/>
    <property type="evidence" value="ECO:0007669"/>
    <property type="project" value="InterPro"/>
</dbReference>
<dbReference type="InterPro" id="IPR004606">
    <property type="entry name" value="Mop_domain"/>
</dbReference>
<keyword evidence="5" id="KW-1185">Reference proteome</keyword>
<evidence type="ECO:0000313" key="5">
    <source>
        <dbReference type="Proteomes" id="UP000000269"/>
    </source>
</evidence>
<dbReference type="InterPro" id="IPR005116">
    <property type="entry name" value="Transp-assoc_OB_typ1"/>
</dbReference>
<proteinExistence type="predicted"/>
<sequence length="67" mass="7080">MQISARNQLDAKILEVKKGPVSTEVIFDIGGQTMVSSITTGSAESLDLKVGDNIKAVVKASSVMIMK</sequence>
<protein>
    <submittedName>
        <fullName evidence="4">TOBE domain protein</fullName>
    </submittedName>
</protein>